<keyword evidence="2" id="KW-0963">Cytoplasm</keyword>
<dbReference type="Proteomes" id="UP001334084">
    <property type="component" value="Chromosome 2"/>
</dbReference>
<protein>
    <submittedName>
        <fullName evidence="4">Nuclear movement CS domain-containing protein</fullName>
    </submittedName>
</protein>
<organism evidence="4 5">
    <name type="scientific">Vairimorpha necatrix</name>
    <dbReference type="NCBI Taxonomy" id="6039"/>
    <lineage>
        <taxon>Eukaryota</taxon>
        <taxon>Fungi</taxon>
        <taxon>Fungi incertae sedis</taxon>
        <taxon>Microsporidia</taxon>
        <taxon>Nosematidae</taxon>
        <taxon>Vairimorpha</taxon>
    </lineage>
</organism>
<reference evidence="4" key="1">
    <citation type="journal article" date="2024" name="BMC Genomics">
        <title>Functional annotation of a divergent genome using sequence and structure-based similarity.</title>
        <authorList>
            <person name="Svedberg D."/>
            <person name="Winiger R.R."/>
            <person name="Berg A."/>
            <person name="Sharma H."/>
            <person name="Tellgren-Roth C."/>
            <person name="Debrunner-Vossbrinck B.A."/>
            <person name="Vossbrinck C.R."/>
            <person name="Barandun J."/>
        </authorList>
    </citation>
    <scope>NUCLEOTIDE SEQUENCE</scope>
    <source>
        <strain evidence="4">Illinois isolate</strain>
    </source>
</reference>
<proteinExistence type="predicted"/>
<dbReference type="AlphaFoldDB" id="A0AAX4JA04"/>
<keyword evidence="5" id="KW-1185">Reference proteome</keyword>
<dbReference type="GO" id="GO:0051082">
    <property type="term" value="F:unfolded protein binding"/>
    <property type="evidence" value="ECO:0007669"/>
    <property type="project" value="TreeGrafter"/>
</dbReference>
<dbReference type="InterPro" id="IPR008978">
    <property type="entry name" value="HSP20-like_chaperone"/>
</dbReference>
<evidence type="ECO:0000313" key="5">
    <source>
        <dbReference type="Proteomes" id="UP001334084"/>
    </source>
</evidence>
<evidence type="ECO:0000256" key="1">
    <source>
        <dbReference type="ARBA" id="ARBA00004496"/>
    </source>
</evidence>
<dbReference type="GO" id="GO:0006457">
    <property type="term" value="P:protein folding"/>
    <property type="evidence" value="ECO:0007669"/>
    <property type="project" value="TreeGrafter"/>
</dbReference>
<dbReference type="Gene3D" id="2.60.40.790">
    <property type="match status" value="1"/>
</dbReference>
<accession>A0AAX4JA04</accession>
<comment type="subcellular location">
    <subcellularLocation>
        <location evidence="1">Cytoplasm</location>
    </subcellularLocation>
</comment>
<evidence type="ECO:0000256" key="2">
    <source>
        <dbReference type="ARBA" id="ARBA00022490"/>
    </source>
</evidence>
<sequence length="129" mass="15291">MPSSYSWKQDLNEVQVSFPLKESDKIRIKSTIKDRNIKIKYNGEIVLEGVLFKRIQVGFEFWLKNEEDQTIDFFFPKKANDWWESLLEGSEKVDTDKLAEESEGDFSMLDPETRASIEKMAYNFHRQNE</sequence>
<gene>
    <name evidence="4" type="ORF">VNE69_02236</name>
</gene>
<dbReference type="SUPFAM" id="SSF49764">
    <property type="entry name" value="HSP20-like chaperones"/>
    <property type="match status" value="1"/>
</dbReference>
<dbReference type="GeneID" id="90540526"/>
<dbReference type="RefSeq" id="XP_065328862.1">
    <property type="nucleotide sequence ID" value="XM_065472790.1"/>
</dbReference>
<evidence type="ECO:0000313" key="4">
    <source>
        <dbReference type="EMBL" id="WUR02717.1"/>
    </source>
</evidence>
<dbReference type="InterPro" id="IPR007052">
    <property type="entry name" value="CS_dom"/>
</dbReference>
<dbReference type="EMBL" id="CP142727">
    <property type="protein sequence ID" value="WUR02717.1"/>
    <property type="molecule type" value="Genomic_DNA"/>
</dbReference>
<dbReference type="InterPro" id="IPR037898">
    <property type="entry name" value="NudC_fam"/>
</dbReference>
<feature type="domain" description="CS" evidence="3">
    <location>
        <begin position="1"/>
        <end position="87"/>
    </location>
</feature>
<dbReference type="PANTHER" id="PTHR12356:SF3">
    <property type="entry name" value="NUCLEAR MIGRATION PROTEIN NUDC"/>
    <property type="match status" value="1"/>
</dbReference>
<dbReference type="PANTHER" id="PTHR12356">
    <property type="entry name" value="NUCLEAR MOVEMENT PROTEIN NUDC"/>
    <property type="match status" value="1"/>
</dbReference>
<dbReference type="KEGG" id="vnx:VNE69_02236"/>
<evidence type="ECO:0000259" key="3">
    <source>
        <dbReference type="PROSITE" id="PS51203"/>
    </source>
</evidence>
<dbReference type="Pfam" id="PF04969">
    <property type="entry name" value="CS"/>
    <property type="match status" value="1"/>
</dbReference>
<dbReference type="PROSITE" id="PS51203">
    <property type="entry name" value="CS"/>
    <property type="match status" value="1"/>
</dbReference>
<name>A0AAX4JA04_9MICR</name>
<dbReference type="GO" id="GO:0005737">
    <property type="term" value="C:cytoplasm"/>
    <property type="evidence" value="ECO:0007669"/>
    <property type="project" value="UniProtKB-SubCell"/>
</dbReference>